<keyword evidence="3" id="KW-1185">Reference proteome</keyword>
<keyword evidence="1" id="KW-0812">Transmembrane</keyword>
<accession>A0ABW0P664</accession>
<name>A0ABW0P664_9HYPH</name>
<sequence length="123" mass="13210">MDENRNTRYKRLAIILAVSAGFSTVAYGVWRVAQNETAKTVEAPRPAPAQMFEPIPAEPVKVESIVGELVVAPSTLAMGTVTIGEGSFAGSFSVRAEKRPILIVNGGRIPGHRGGVKAGHWRW</sequence>
<organism evidence="2 3">
    <name type="scientific">Bosea massiliensis</name>
    <dbReference type="NCBI Taxonomy" id="151419"/>
    <lineage>
        <taxon>Bacteria</taxon>
        <taxon>Pseudomonadati</taxon>
        <taxon>Pseudomonadota</taxon>
        <taxon>Alphaproteobacteria</taxon>
        <taxon>Hyphomicrobiales</taxon>
        <taxon>Boseaceae</taxon>
        <taxon>Bosea</taxon>
    </lineage>
</organism>
<evidence type="ECO:0000256" key="1">
    <source>
        <dbReference type="SAM" id="Phobius"/>
    </source>
</evidence>
<dbReference type="EMBL" id="JBHSLU010000073">
    <property type="protein sequence ID" value="MFC5507843.1"/>
    <property type="molecule type" value="Genomic_DNA"/>
</dbReference>
<keyword evidence="1" id="KW-0472">Membrane</keyword>
<dbReference type="Proteomes" id="UP001596060">
    <property type="component" value="Unassembled WGS sequence"/>
</dbReference>
<proteinExistence type="predicted"/>
<comment type="caution">
    <text evidence="2">The sequence shown here is derived from an EMBL/GenBank/DDBJ whole genome shotgun (WGS) entry which is preliminary data.</text>
</comment>
<feature type="transmembrane region" description="Helical" evidence="1">
    <location>
        <begin position="12"/>
        <end position="30"/>
    </location>
</feature>
<gene>
    <name evidence="2" type="ORF">ACFPN9_21595</name>
</gene>
<dbReference type="RefSeq" id="WP_377817579.1">
    <property type="nucleotide sequence ID" value="NZ_JBHSLU010000073.1"/>
</dbReference>
<evidence type="ECO:0000313" key="3">
    <source>
        <dbReference type="Proteomes" id="UP001596060"/>
    </source>
</evidence>
<reference evidence="3" key="1">
    <citation type="journal article" date="2019" name="Int. J. Syst. Evol. Microbiol.">
        <title>The Global Catalogue of Microorganisms (GCM) 10K type strain sequencing project: providing services to taxonomists for standard genome sequencing and annotation.</title>
        <authorList>
            <consortium name="The Broad Institute Genomics Platform"/>
            <consortium name="The Broad Institute Genome Sequencing Center for Infectious Disease"/>
            <person name="Wu L."/>
            <person name="Ma J."/>
        </authorList>
    </citation>
    <scope>NUCLEOTIDE SEQUENCE [LARGE SCALE GENOMIC DNA]</scope>
    <source>
        <strain evidence="3">CCUG 43117</strain>
    </source>
</reference>
<protein>
    <submittedName>
        <fullName evidence="2">Uncharacterized protein</fullName>
    </submittedName>
</protein>
<evidence type="ECO:0000313" key="2">
    <source>
        <dbReference type="EMBL" id="MFC5507843.1"/>
    </source>
</evidence>
<keyword evidence="1" id="KW-1133">Transmembrane helix</keyword>